<sequence length="286" mass="31555">MMDERYADLHIHTTYSDGLSSPASVVQRAVDLGLRAIAITDHDSVGAIEPALVAARGTDVEVIPGVELSVTIDDEDVHILGYLIDCRHTGLLELLHRFASARLERARKIVAKLDTLGAPLEIDRVLELAGRGTVGRPHIADALVESGWARTFDDAFLRFIGYHAPAYVGKPRLDPALAFRLLRDAGGLSVLAHPGVEGRERFLPQLKEADLDGIEVWHTQHDRRTVARLSERAREMGLLMTGGSDCHGERRSEPLIGTVKVPYSVVGEMKQRRRDKGLTERGDENR</sequence>
<organism evidence="2 3">
    <name type="scientific">candidate division TA06 bacterium DG_24</name>
    <dbReference type="NCBI Taxonomy" id="1703770"/>
    <lineage>
        <taxon>Bacteria</taxon>
        <taxon>Bacteria division TA06</taxon>
    </lineage>
</organism>
<dbReference type="PATRIC" id="fig|1703770.3.peg.1949"/>
<dbReference type="PANTHER" id="PTHR42924">
    <property type="entry name" value="EXONUCLEASE"/>
    <property type="match status" value="1"/>
</dbReference>
<dbReference type="Proteomes" id="UP000052008">
    <property type="component" value="Unassembled WGS sequence"/>
</dbReference>
<dbReference type="EMBL" id="LIZS01000020">
    <property type="protein sequence ID" value="KPJ53398.1"/>
    <property type="molecule type" value="Genomic_DNA"/>
</dbReference>
<reference evidence="2 3" key="1">
    <citation type="journal article" date="2015" name="Microbiome">
        <title>Genomic resolution of linkages in carbon, nitrogen, and sulfur cycling among widespread estuary sediment bacteria.</title>
        <authorList>
            <person name="Baker B.J."/>
            <person name="Lazar C.S."/>
            <person name="Teske A.P."/>
            <person name="Dick G.J."/>
        </authorList>
    </citation>
    <scope>NUCLEOTIDE SEQUENCE [LARGE SCALE GENOMIC DNA]</scope>
    <source>
        <strain evidence="2">DG_24</strain>
    </source>
</reference>
<dbReference type="SMART" id="SM00481">
    <property type="entry name" value="POLIIIAc"/>
    <property type="match status" value="1"/>
</dbReference>
<dbReference type="Gene3D" id="3.20.20.140">
    <property type="entry name" value="Metal-dependent hydrolases"/>
    <property type="match status" value="1"/>
</dbReference>
<dbReference type="InterPro" id="IPR052018">
    <property type="entry name" value="PHP_domain"/>
</dbReference>
<evidence type="ECO:0000313" key="3">
    <source>
        <dbReference type="Proteomes" id="UP000052008"/>
    </source>
</evidence>
<protein>
    <recommendedName>
        <fullName evidence="1">Polymerase/histidinol phosphatase N-terminal domain-containing protein</fullName>
    </recommendedName>
</protein>
<dbReference type="InterPro" id="IPR016195">
    <property type="entry name" value="Pol/histidinol_Pase-like"/>
</dbReference>
<comment type="caution">
    <text evidence="2">The sequence shown here is derived from an EMBL/GenBank/DDBJ whole genome shotgun (WGS) entry which is preliminary data.</text>
</comment>
<gene>
    <name evidence="2" type="ORF">AMJ39_04845</name>
</gene>
<dbReference type="Pfam" id="PF02811">
    <property type="entry name" value="PHP"/>
    <property type="match status" value="1"/>
</dbReference>
<dbReference type="AlphaFoldDB" id="A0A0S7WTB8"/>
<dbReference type="GO" id="GO:0004534">
    <property type="term" value="F:5'-3' RNA exonuclease activity"/>
    <property type="evidence" value="ECO:0007669"/>
    <property type="project" value="TreeGrafter"/>
</dbReference>
<dbReference type="CDD" id="cd07438">
    <property type="entry name" value="PHP_HisPPase_AMP"/>
    <property type="match status" value="1"/>
</dbReference>
<dbReference type="Gene3D" id="1.10.150.650">
    <property type="match status" value="1"/>
</dbReference>
<name>A0A0S7WTB8_UNCT6</name>
<dbReference type="PANTHER" id="PTHR42924:SF3">
    <property type="entry name" value="POLYMERASE_HISTIDINOL PHOSPHATASE N-TERMINAL DOMAIN-CONTAINING PROTEIN"/>
    <property type="match status" value="1"/>
</dbReference>
<proteinExistence type="predicted"/>
<dbReference type="STRING" id="1703770.AMJ39_04845"/>
<feature type="domain" description="Polymerase/histidinol phosphatase N-terminal" evidence="1">
    <location>
        <begin position="7"/>
        <end position="72"/>
    </location>
</feature>
<dbReference type="GO" id="GO:0035312">
    <property type="term" value="F:5'-3' DNA exonuclease activity"/>
    <property type="evidence" value="ECO:0007669"/>
    <property type="project" value="TreeGrafter"/>
</dbReference>
<evidence type="ECO:0000259" key="1">
    <source>
        <dbReference type="SMART" id="SM00481"/>
    </source>
</evidence>
<dbReference type="InterPro" id="IPR003141">
    <property type="entry name" value="Pol/His_phosphatase_N"/>
</dbReference>
<dbReference type="SUPFAM" id="SSF89550">
    <property type="entry name" value="PHP domain-like"/>
    <property type="match status" value="1"/>
</dbReference>
<dbReference type="InterPro" id="IPR004013">
    <property type="entry name" value="PHP_dom"/>
</dbReference>
<evidence type="ECO:0000313" key="2">
    <source>
        <dbReference type="EMBL" id="KPJ53398.1"/>
    </source>
</evidence>
<accession>A0A0S7WTB8</accession>